<dbReference type="GO" id="GO:0006355">
    <property type="term" value="P:regulation of DNA-templated transcription"/>
    <property type="evidence" value="ECO:0007669"/>
    <property type="project" value="InterPro"/>
</dbReference>
<keyword evidence="3" id="KW-0614">Plasmid</keyword>
<organism evidence="3">
    <name type="scientific">uncultured prokaryote</name>
    <dbReference type="NCBI Taxonomy" id="198431"/>
    <lineage>
        <taxon>unclassified sequences</taxon>
        <taxon>environmental samples</taxon>
    </lineage>
</organism>
<reference evidence="3" key="2">
    <citation type="submission" date="2015-07" db="EMBL/GenBank/DDBJ databases">
        <title>Plasmids, circular viruses and viroids from rat gut.</title>
        <authorList>
            <person name="Jorgensen T.J."/>
            <person name="Hansen M.A."/>
            <person name="Xu Z."/>
            <person name="Tabak M.A."/>
            <person name="Sorensen S.J."/>
            <person name="Hansen L.H."/>
        </authorList>
    </citation>
    <scope>NUCLEOTIDE SEQUENCE</scope>
    <source>
        <plasmid evidence="3">pRGRH0408</plasmid>
    </source>
</reference>
<dbReference type="InterPro" id="IPR007337">
    <property type="entry name" value="RelB/DinJ"/>
</dbReference>
<accession>A0A0H5QFW5</accession>
<evidence type="ECO:0000256" key="2">
    <source>
        <dbReference type="ARBA" id="ARBA00022649"/>
    </source>
</evidence>
<dbReference type="PANTHER" id="PTHR38781:SF1">
    <property type="entry name" value="ANTITOXIN DINJ-RELATED"/>
    <property type="match status" value="1"/>
</dbReference>
<dbReference type="GO" id="GO:0006351">
    <property type="term" value="P:DNA-templated transcription"/>
    <property type="evidence" value="ECO:0007669"/>
    <property type="project" value="TreeGrafter"/>
</dbReference>
<dbReference type="EMBL" id="LN853054">
    <property type="protein sequence ID" value="CRY94927.1"/>
    <property type="molecule type" value="Genomic_DNA"/>
</dbReference>
<keyword evidence="2" id="KW-1277">Toxin-antitoxin system</keyword>
<dbReference type="NCBIfam" id="TIGR02384">
    <property type="entry name" value="RelB_DinJ"/>
    <property type="match status" value="1"/>
</dbReference>
<comment type="similarity">
    <text evidence="1">Belongs to the RelB/DinJ antitoxin family.</text>
</comment>
<dbReference type="InterPro" id="IPR013321">
    <property type="entry name" value="Arc_rbn_hlx_hlx"/>
</dbReference>
<reference evidence="3" key="1">
    <citation type="submission" date="2015-06" db="EMBL/GenBank/DDBJ databases">
        <authorList>
            <person name="Joergensen T."/>
        </authorList>
    </citation>
    <scope>NUCLEOTIDE SEQUENCE</scope>
    <source>
        <plasmid evidence="3">pRGRH0408</plasmid>
    </source>
</reference>
<protein>
    <submittedName>
        <fullName evidence="3">Uncharacterized protein</fullName>
    </submittedName>
</protein>
<sequence>MAHTVNVNFKLDEDVKKRMERACAEMGLSMSAAFTMFAKKVGREYRIPFEVSADPFYSESNLRHLESVMQDVKDGKAHFAEHDLIEVD</sequence>
<dbReference type="Gene3D" id="1.10.1220.10">
    <property type="entry name" value="Met repressor-like"/>
    <property type="match status" value="1"/>
</dbReference>
<evidence type="ECO:0000313" key="3">
    <source>
        <dbReference type="EMBL" id="CRY94927.1"/>
    </source>
</evidence>
<dbReference type="AlphaFoldDB" id="A0A0H5QFW5"/>
<dbReference type="Pfam" id="PF04221">
    <property type="entry name" value="RelB"/>
    <property type="match status" value="1"/>
</dbReference>
<proteinExistence type="inferred from homology"/>
<geneLocation type="plasmid" evidence="3">
    <name>pRGRH0408</name>
</geneLocation>
<dbReference type="PANTHER" id="PTHR38781">
    <property type="entry name" value="ANTITOXIN DINJ-RELATED"/>
    <property type="match status" value="1"/>
</dbReference>
<evidence type="ECO:0000256" key="1">
    <source>
        <dbReference type="ARBA" id="ARBA00010562"/>
    </source>
</evidence>
<name>A0A0H5QFW5_9ZZZZ</name>